<evidence type="ECO:0000256" key="4">
    <source>
        <dbReference type="ARBA" id="ARBA00006559"/>
    </source>
</evidence>
<dbReference type="PRINTS" id="PR01550">
    <property type="entry name" value="TOP6AFAMILY"/>
</dbReference>
<dbReference type="InterPro" id="IPR036388">
    <property type="entry name" value="WH-like_DNA-bd_sf"/>
</dbReference>
<dbReference type="EMBL" id="CALNXJ010000082">
    <property type="protein sequence ID" value="CAH3161942.1"/>
    <property type="molecule type" value="Genomic_DNA"/>
</dbReference>
<dbReference type="PANTHER" id="PTHR10848">
    <property type="entry name" value="MEIOTIC RECOMBINATION PROTEIN SPO11"/>
    <property type="match status" value="1"/>
</dbReference>
<evidence type="ECO:0000256" key="11">
    <source>
        <dbReference type="ARBA" id="ARBA00023242"/>
    </source>
</evidence>
<dbReference type="CDD" id="cd00223">
    <property type="entry name" value="TOPRIM_TopoIIB_SPO"/>
    <property type="match status" value="1"/>
</dbReference>
<keyword evidence="11" id="KW-0539">Nucleus</keyword>
<dbReference type="PRINTS" id="PR01551">
    <property type="entry name" value="SPO11HOMOLOG"/>
</dbReference>
<dbReference type="GO" id="GO:0005524">
    <property type="term" value="F:ATP binding"/>
    <property type="evidence" value="ECO:0007669"/>
    <property type="project" value="InterPro"/>
</dbReference>
<dbReference type="AlphaFoldDB" id="A0AAU9Y137"/>
<dbReference type="GO" id="GO:0003918">
    <property type="term" value="F:DNA topoisomerase type II (double strand cut, ATP-hydrolyzing) activity"/>
    <property type="evidence" value="ECO:0007669"/>
    <property type="project" value="UniProtKB-UniRule"/>
</dbReference>
<protein>
    <recommendedName>
        <fullName evidence="5">DNA topoisomerase (ATP-hydrolyzing)</fullName>
        <ecNumber evidence="5">5.6.2.2</ecNumber>
    </recommendedName>
</protein>
<keyword evidence="6" id="KW-0479">Metal-binding</keyword>
<dbReference type="GO" id="GO:0042138">
    <property type="term" value="P:meiotic DNA double-strand break formation"/>
    <property type="evidence" value="ECO:0007669"/>
    <property type="project" value="InterPro"/>
</dbReference>
<comment type="catalytic activity">
    <reaction evidence="1 12">
        <text>ATP-dependent breakage, passage and rejoining of double-stranded DNA.</text>
        <dbReference type="EC" id="5.6.2.2"/>
    </reaction>
</comment>
<dbReference type="Pfam" id="PF04406">
    <property type="entry name" value="TP6A_N"/>
    <property type="match status" value="1"/>
</dbReference>
<dbReference type="InterPro" id="IPR036078">
    <property type="entry name" value="Spo11/TopoVI_A_sf"/>
</dbReference>
<dbReference type="Gene3D" id="1.10.10.10">
    <property type="entry name" value="Winged helix-like DNA-binding domain superfamily/Winged helix DNA-binding domain"/>
    <property type="match status" value="1"/>
</dbReference>
<dbReference type="InterPro" id="IPR002815">
    <property type="entry name" value="Spo11/TopoVI_A"/>
</dbReference>
<evidence type="ECO:0000259" key="14">
    <source>
        <dbReference type="Pfam" id="PF21180"/>
    </source>
</evidence>
<evidence type="ECO:0000313" key="16">
    <source>
        <dbReference type="Proteomes" id="UP001159428"/>
    </source>
</evidence>
<evidence type="ECO:0000256" key="9">
    <source>
        <dbReference type="ARBA" id="ARBA00023125"/>
    </source>
</evidence>
<dbReference type="InterPro" id="IPR013049">
    <property type="entry name" value="Spo11/TopoVI_A_N"/>
</dbReference>
<evidence type="ECO:0000259" key="13">
    <source>
        <dbReference type="Pfam" id="PF04406"/>
    </source>
</evidence>
<keyword evidence="10 12" id="KW-0413">Isomerase</keyword>
<organism evidence="15 16">
    <name type="scientific">Pocillopora meandrina</name>
    <dbReference type="NCBI Taxonomy" id="46732"/>
    <lineage>
        <taxon>Eukaryota</taxon>
        <taxon>Metazoa</taxon>
        <taxon>Cnidaria</taxon>
        <taxon>Anthozoa</taxon>
        <taxon>Hexacorallia</taxon>
        <taxon>Scleractinia</taxon>
        <taxon>Astrocoeniina</taxon>
        <taxon>Pocilloporidae</taxon>
        <taxon>Pocillopora</taxon>
    </lineage>
</organism>
<gene>
    <name evidence="15" type="ORF">PMEA_00034057</name>
</gene>
<comment type="caution">
    <text evidence="15">The sequence shown here is derived from an EMBL/GenBank/DDBJ whole genome shotgun (WGS) entry which is preliminary data.</text>
</comment>
<dbReference type="GO" id="GO:0046872">
    <property type="term" value="F:metal ion binding"/>
    <property type="evidence" value="ECO:0007669"/>
    <property type="project" value="UniProtKB-KW"/>
</dbReference>
<dbReference type="GO" id="GO:0007131">
    <property type="term" value="P:reciprocal meiotic recombination"/>
    <property type="evidence" value="ECO:0007669"/>
    <property type="project" value="TreeGrafter"/>
</dbReference>
<evidence type="ECO:0000256" key="2">
    <source>
        <dbReference type="ARBA" id="ARBA00001946"/>
    </source>
</evidence>
<dbReference type="GO" id="GO:0000706">
    <property type="term" value="P:meiotic DNA double-strand break processing"/>
    <property type="evidence" value="ECO:0007669"/>
    <property type="project" value="TreeGrafter"/>
</dbReference>
<evidence type="ECO:0000256" key="12">
    <source>
        <dbReference type="PROSITE-ProRule" id="PRU01385"/>
    </source>
</evidence>
<dbReference type="InterPro" id="IPR013048">
    <property type="entry name" value="Meiotic_Spo11"/>
</dbReference>
<proteinExistence type="inferred from homology"/>
<keyword evidence="9 12" id="KW-0238">DNA-binding</keyword>
<comment type="similarity">
    <text evidence="4 12">Belongs to the TOP6A family.</text>
</comment>
<dbReference type="GO" id="GO:0003677">
    <property type="term" value="F:DNA binding"/>
    <property type="evidence" value="ECO:0007669"/>
    <property type="project" value="UniProtKB-UniRule"/>
</dbReference>
<keyword evidence="8 12" id="KW-0799">Topoisomerase</keyword>
<dbReference type="FunFam" id="3.40.1360.10:FF:000003">
    <property type="entry name" value="DNA topoisomerase 6 subunit A"/>
    <property type="match status" value="1"/>
</dbReference>
<evidence type="ECO:0000256" key="3">
    <source>
        <dbReference type="ARBA" id="ARBA00004123"/>
    </source>
</evidence>
<feature type="active site" description="O-(5'-phospho-DNA)-tyrosine intermediate" evidence="12">
    <location>
        <position position="152"/>
    </location>
</feature>
<sequence>MAANSNADFWRCINLLKLQLQSLDRIDTMQKSSDEVDEKSIVKPKTLSRDEAITKLEEIILTIVEDISQNKPPSLKYNCRNSWKNTRLVDTLYSVQFNSAVGIEMIDDVSLTEHRFDSIASIGKFAATLRVMAFCYTLLQQDTYATKRDIYYTDVPFFGNQSVVDSIIDNIACMLKVPRHCLHVSLSLTIGCIAGDLRYREHDGSYVDCNDSNSGTMVSSHVQGIYNLHSDAKFVLVVEKEASFQRLMDDNVLQRLHPCIIITGKGFPDVNTRMMVRRLWCTLQIPILALVDADPHGIEILSVYKFGSKALSFDAHSLTVPVLKWLGVLPSDITRLSIPHDQLIPLTERDKCKARELLDRPYIQSQEVWKQEIKTMLSLGFKAEIQALSSISFNFLSETYLPVKIKHGRWI</sequence>
<dbReference type="Proteomes" id="UP001159428">
    <property type="component" value="Unassembled WGS sequence"/>
</dbReference>
<dbReference type="SUPFAM" id="SSF56726">
    <property type="entry name" value="DNA topoisomerase IV, alpha subunit"/>
    <property type="match status" value="1"/>
</dbReference>
<dbReference type="GO" id="GO:0000228">
    <property type="term" value="C:nuclear chromosome"/>
    <property type="evidence" value="ECO:0007669"/>
    <property type="project" value="TreeGrafter"/>
</dbReference>
<evidence type="ECO:0000256" key="7">
    <source>
        <dbReference type="ARBA" id="ARBA00022842"/>
    </source>
</evidence>
<evidence type="ECO:0000313" key="15">
    <source>
        <dbReference type="EMBL" id="CAH3161942.1"/>
    </source>
</evidence>
<dbReference type="PANTHER" id="PTHR10848:SF0">
    <property type="entry name" value="MEIOTIC RECOMBINATION PROTEIN SPO11"/>
    <property type="match status" value="1"/>
</dbReference>
<reference evidence="15 16" key="1">
    <citation type="submission" date="2022-05" db="EMBL/GenBank/DDBJ databases">
        <authorList>
            <consortium name="Genoscope - CEA"/>
            <person name="William W."/>
        </authorList>
    </citation>
    <scope>NUCLEOTIDE SEQUENCE [LARGE SCALE GENOMIC DNA]</scope>
</reference>
<dbReference type="PROSITE" id="PS52041">
    <property type="entry name" value="TOPO_IIB"/>
    <property type="match status" value="1"/>
</dbReference>
<keyword evidence="16" id="KW-1185">Reference proteome</keyword>
<dbReference type="Pfam" id="PF21180">
    <property type="entry name" value="TOP6A-Spo11_Toprim"/>
    <property type="match status" value="1"/>
</dbReference>
<evidence type="ECO:0000256" key="8">
    <source>
        <dbReference type="ARBA" id="ARBA00023029"/>
    </source>
</evidence>
<dbReference type="Gene3D" id="3.40.1360.10">
    <property type="match status" value="1"/>
</dbReference>
<feature type="domain" description="Topoisomerase 6 subunit A/Spo11 TOPRIM" evidence="14">
    <location>
        <begin position="234"/>
        <end position="405"/>
    </location>
</feature>
<evidence type="ECO:0000256" key="1">
    <source>
        <dbReference type="ARBA" id="ARBA00000185"/>
    </source>
</evidence>
<comment type="subcellular location">
    <subcellularLocation>
        <location evidence="3">Nucleus</location>
    </subcellularLocation>
</comment>
<comment type="cofactor">
    <cofactor evidence="2">
        <name>Mg(2+)</name>
        <dbReference type="ChEBI" id="CHEBI:18420"/>
    </cofactor>
</comment>
<evidence type="ECO:0000256" key="6">
    <source>
        <dbReference type="ARBA" id="ARBA00022723"/>
    </source>
</evidence>
<dbReference type="EC" id="5.6.2.2" evidence="5"/>
<name>A0AAU9Y137_9CNID</name>
<keyword evidence="7" id="KW-0460">Magnesium</keyword>
<feature type="domain" description="Spo11/DNA topoisomerase VI subunit A N-terminal" evidence="13">
    <location>
        <begin position="124"/>
        <end position="184"/>
    </location>
</feature>
<evidence type="ECO:0000256" key="10">
    <source>
        <dbReference type="ARBA" id="ARBA00023235"/>
    </source>
</evidence>
<accession>A0AAU9Y137</accession>
<dbReference type="InterPro" id="IPR034136">
    <property type="entry name" value="TOPRIM_Topo6A/Spo11"/>
</dbReference>
<evidence type="ECO:0000256" key="5">
    <source>
        <dbReference type="ARBA" id="ARBA00012895"/>
    </source>
</evidence>